<dbReference type="Pfam" id="PF12686">
    <property type="entry name" value="DUF3800"/>
    <property type="match status" value="1"/>
</dbReference>
<reference evidence="2" key="1">
    <citation type="journal article" date="2019" name="Int. J. Syst. Evol. Microbiol.">
        <title>The Global Catalogue of Microorganisms (GCM) 10K type strain sequencing project: providing services to taxonomists for standard genome sequencing and annotation.</title>
        <authorList>
            <consortium name="The Broad Institute Genomics Platform"/>
            <consortium name="The Broad Institute Genome Sequencing Center for Infectious Disease"/>
            <person name="Wu L."/>
            <person name="Ma J."/>
        </authorList>
    </citation>
    <scope>NUCLEOTIDE SEQUENCE [LARGE SCALE GENOMIC DNA]</scope>
    <source>
        <strain evidence="2">CGMCC 1.10992</strain>
    </source>
</reference>
<sequence length="242" mass="27730">MNELIFETEKGQFPLSEQTFVVVLDDTGHEQFQDPNYRVFGLGGCAFLAKDYLRLIEKPWNYMCEHYFAEEERPLHATDIRFSSEQMGALKHFFEKFEFFRIATTTSYKVDSEVDERLIDIVGASLLQRIVDVAKWADFDRMFIIFESSDRIESKVMRSLSGKKVTKGAREIEIELAVMPKSTSFPALEVADFIAHTAGTQTRSRNEGEAKIRADFDIIFRSIDGRLVSFMEITKACEAGNA</sequence>
<gene>
    <name evidence="1" type="ORF">ACFSJ3_04000</name>
</gene>
<dbReference type="RefSeq" id="WP_345338290.1">
    <property type="nucleotide sequence ID" value="NZ_BAABLI010000005.1"/>
</dbReference>
<proteinExistence type="predicted"/>
<dbReference type="InterPro" id="IPR024524">
    <property type="entry name" value="DUF3800"/>
</dbReference>
<dbReference type="EMBL" id="JBHUHT010000008">
    <property type="protein sequence ID" value="MFD2095135.1"/>
    <property type="molecule type" value="Genomic_DNA"/>
</dbReference>
<keyword evidence="2" id="KW-1185">Reference proteome</keyword>
<evidence type="ECO:0000313" key="1">
    <source>
        <dbReference type="EMBL" id="MFD2095135.1"/>
    </source>
</evidence>
<evidence type="ECO:0000313" key="2">
    <source>
        <dbReference type="Proteomes" id="UP001597380"/>
    </source>
</evidence>
<dbReference type="Proteomes" id="UP001597380">
    <property type="component" value="Unassembled WGS sequence"/>
</dbReference>
<organism evidence="1 2">
    <name type="scientific">Corallincola platygyrae</name>
    <dbReference type="NCBI Taxonomy" id="1193278"/>
    <lineage>
        <taxon>Bacteria</taxon>
        <taxon>Pseudomonadati</taxon>
        <taxon>Pseudomonadota</taxon>
        <taxon>Gammaproteobacteria</taxon>
        <taxon>Alteromonadales</taxon>
        <taxon>Psychromonadaceae</taxon>
        <taxon>Corallincola</taxon>
    </lineage>
</organism>
<name>A0ABW4XIQ9_9GAMM</name>
<protein>
    <submittedName>
        <fullName evidence="1">DUF3800 domain-containing protein</fullName>
    </submittedName>
</protein>
<accession>A0ABW4XIQ9</accession>
<comment type="caution">
    <text evidence="1">The sequence shown here is derived from an EMBL/GenBank/DDBJ whole genome shotgun (WGS) entry which is preliminary data.</text>
</comment>